<accession>A0A285NP08</accession>
<dbReference type="InterPro" id="IPR010177">
    <property type="entry name" value="Paired_CXXCH_1"/>
</dbReference>
<evidence type="ECO:0000313" key="4">
    <source>
        <dbReference type="Proteomes" id="UP000219036"/>
    </source>
</evidence>
<evidence type="ECO:0000259" key="2">
    <source>
        <dbReference type="Pfam" id="PF09699"/>
    </source>
</evidence>
<dbReference type="EMBL" id="OBEI01000013">
    <property type="protein sequence ID" value="SNZ11242.1"/>
    <property type="molecule type" value="Genomic_DNA"/>
</dbReference>
<keyword evidence="1" id="KW-0732">Signal</keyword>
<dbReference type="NCBIfam" id="TIGR01905">
    <property type="entry name" value="paired_CXXCH_1"/>
    <property type="match status" value="1"/>
</dbReference>
<feature type="domain" description="Doubled CXXCH motif" evidence="2">
    <location>
        <begin position="219"/>
        <end position="251"/>
    </location>
</feature>
<sequence>MMKRLAFAGVMAAAGLMVSSAMALIDGSKHDLSDPTNTIRAANPADVNNEICVFCHTPHGSNTDFVGAPLWNKAIDTTVTYQVYGGGQTTGGTTVDQPGDVSRACLSCHDGVNAINSVINLPGSGGWSSTGNFVDFTVDGGATTITGAAATMPPGITQIGTDLRNDHPVGVIYRGDEANPPASLKPTSTALPTGFVIAGDRDGNPGPTIGDLLRAGKIECVSCHDPHLGENPTFLRLPNDNSNLCLTCHAK</sequence>
<organism evidence="3 4">
    <name type="scientific">Persephonella hydrogeniphila</name>
    <dbReference type="NCBI Taxonomy" id="198703"/>
    <lineage>
        <taxon>Bacteria</taxon>
        <taxon>Pseudomonadati</taxon>
        <taxon>Aquificota</taxon>
        <taxon>Aquificia</taxon>
        <taxon>Aquificales</taxon>
        <taxon>Hydrogenothermaceae</taxon>
        <taxon>Persephonella</taxon>
    </lineage>
</organism>
<feature type="signal peptide" evidence="1">
    <location>
        <begin position="1"/>
        <end position="23"/>
    </location>
</feature>
<evidence type="ECO:0000256" key="1">
    <source>
        <dbReference type="SAM" id="SignalP"/>
    </source>
</evidence>
<feature type="chain" id="PRO_5012379986" evidence="1">
    <location>
        <begin position="24"/>
        <end position="251"/>
    </location>
</feature>
<dbReference type="Pfam" id="PF09699">
    <property type="entry name" value="Paired_CXXCH_1"/>
    <property type="match status" value="1"/>
</dbReference>
<name>A0A285NP08_9AQUI</name>
<dbReference type="Proteomes" id="UP000219036">
    <property type="component" value="Unassembled WGS sequence"/>
</dbReference>
<dbReference type="InterPro" id="IPR036280">
    <property type="entry name" value="Multihaem_cyt_sf"/>
</dbReference>
<dbReference type="AlphaFoldDB" id="A0A285NP08"/>
<protein>
    <submittedName>
        <fullName evidence="3">Doubled CXXCH domain-containing protein</fullName>
    </submittedName>
</protein>
<evidence type="ECO:0000313" key="3">
    <source>
        <dbReference type="EMBL" id="SNZ11242.1"/>
    </source>
</evidence>
<dbReference type="RefSeq" id="WP_245844949.1">
    <property type="nucleotide sequence ID" value="NZ_OBEI01000013.1"/>
</dbReference>
<gene>
    <name evidence="3" type="ORF">SAMN06265182_2029</name>
</gene>
<reference evidence="4" key="1">
    <citation type="submission" date="2017-09" db="EMBL/GenBank/DDBJ databases">
        <authorList>
            <person name="Varghese N."/>
            <person name="Submissions S."/>
        </authorList>
    </citation>
    <scope>NUCLEOTIDE SEQUENCE [LARGE SCALE GENOMIC DNA]</scope>
    <source>
        <strain evidence="4">DSM 15103</strain>
    </source>
</reference>
<dbReference type="SUPFAM" id="SSF48695">
    <property type="entry name" value="Multiheme cytochromes"/>
    <property type="match status" value="1"/>
</dbReference>
<keyword evidence="4" id="KW-1185">Reference proteome</keyword>
<proteinExistence type="predicted"/>